<dbReference type="EMBL" id="MU117974">
    <property type="protein sequence ID" value="KAF9651626.1"/>
    <property type="molecule type" value="Genomic_DNA"/>
</dbReference>
<organism evidence="1 2">
    <name type="scientific">Thelephora ganbajun</name>
    <name type="common">Ganba fungus</name>
    <dbReference type="NCBI Taxonomy" id="370292"/>
    <lineage>
        <taxon>Eukaryota</taxon>
        <taxon>Fungi</taxon>
        <taxon>Dikarya</taxon>
        <taxon>Basidiomycota</taxon>
        <taxon>Agaricomycotina</taxon>
        <taxon>Agaricomycetes</taxon>
        <taxon>Thelephorales</taxon>
        <taxon>Thelephoraceae</taxon>
        <taxon>Thelephora</taxon>
    </lineage>
</organism>
<sequence length="474" mass="50837">MVAGTSRMSSVTIKRQPINQQKRKSTRADPTQTRVLLKNYDVEARPSAEQFADMSQETNLCAVLITFATFSDTSSPVEWIKKWFLRKRKADGKNRTFAPSEPAFAENDPSAHDGQALGHTHSKFWSVDAFVAADSTSFSPSVGHIPKLYGHRRPSLPPGNPDDYATDSRGNEEEAAIPSPGTPAGTGYGYVPPSNPILACENVETATPTSYNLQDVLFGADAFAGYVSLPANEDAPGSPSFVHPNIILMVDDPGSTLLLSAAPSLERSIYPDNPYDEGCSGSESFNNLEFSLENYSVASMSSPLDTIDDFIPISGDLNFIATASYNVSDDLEFGAFDSTIGCLDLELGSSPGVANVSDYMTSILGESSVFYESLLLQTTEQDPTGDSINLTDCSSLLGIDVCLGAGMPTGHEVESTSALGLSLVNFDDDWCDPAASMTDFGGFDVRGNGDDVEEVAEGVDSDEMCWANMFDTMF</sequence>
<protein>
    <submittedName>
        <fullName evidence="1">Uncharacterized protein</fullName>
    </submittedName>
</protein>
<dbReference type="Proteomes" id="UP000886501">
    <property type="component" value="Unassembled WGS sequence"/>
</dbReference>
<gene>
    <name evidence="1" type="ORF">BDM02DRAFT_3184375</name>
</gene>
<reference evidence="1" key="1">
    <citation type="submission" date="2019-10" db="EMBL/GenBank/DDBJ databases">
        <authorList>
            <consortium name="DOE Joint Genome Institute"/>
            <person name="Kuo A."/>
            <person name="Miyauchi S."/>
            <person name="Kiss E."/>
            <person name="Drula E."/>
            <person name="Kohler A."/>
            <person name="Sanchez-Garcia M."/>
            <person name="Andreopoulos B."/>
            <person name="Barry K.W."/>
            <person name="Bonito G."/>
            <person name="Buee M."/>
            <person name="Carver A."/>
            <person name="Chen C."/>
            <person name="Cichocki N."/>
            <person name="Clum A."/>
            <person name="Culley D."/>
            <person name="Crous P.W."/>
            <person name="Fauchery L."/>
            <person name="Girlanda M."/>
            <person name="Hayes R."/>
            <person name="Keri Z."/>
            <person name="Labutti K."/>
            <person name="Lipzen A."/>
            <person name="Lombard V."/>
            <person name="Magnuson J."/>
            <person name="Maillard F."/>
            <person name="Morin E."/>
            <person name="Murat C."/>
            <person name="Nolan M."/>
            <person name="Ohm R."/>
            <person name="Pangilinan J."/>
            <person name="Pereira M."/>
            <person name="Perotto S."/>
            <person name="Peter M."/>
            <person name="Riley R."/>
            <person name="Sitrit Y."/>
            <person name="Stielow B."/>
            <person name="Szollosi G."/>
            <person name="Zifcakova L."/>
            <person name="Stursova M."/>
            <person name="Spatafora J.W."/>
            <person name="Tedersoo L."/>
            <person name="Vaario L.-M."/>
            <person name="Yamada A."/>
            <person name="Yan M."/>
            <person name="Wang P."/>
            <person name="Xu J."/>
            <person name="Bruns T."/>
            <person name="Baldrian P."/>
            <person name="Vilgalys R."/>
            <person name="Henrissat B."/>
            <person name="Grigoriev I.V."/>
            <person name="Hibbett D."/>
            <person name="Nagy L.G."/>
            <person name="Martin F.M."/>
        </authorList>
    </citation>
    <scope>NUCLEOTIDE SEQUENCE</scope>
    <source>
        <strain evidence="1">P2</strain>
    </source>
</reference>
<comment type="caution">
    <text evidence="1">The sequence shown here is derived from an EMBL/GenBank/DDBJ whole genome shotgun (WGS) entry which is preliminary data.</text>
</comment>
<evidence type="ECO:0000313" key="2">
    <source>
        <dbReference type="Proteomes" id="UP000886501"/>
    </source>
</evidence>
<keyword evidence="2" id="KW-1185">Reference proteome</keyword>
<evidence type="ECO:0000313" key="1">
    <source>
        <dbReference type="EMBL" id="KAF9651626.1"/>
    </source>
</evidence>
<reference evidence="1" key="2">
    <citation type="journal article" date="2020" name="Nat. Commun.">
        <title>Large-scale genome sequencing of mycorrhizal fungi provides insights into the early evolution of symbiotic traits.</title>
        <authorList>
            <person name="Miyauchi S."/>
            <person name="Kiss E."/>
            <person name="Kuo A."/>
            <person name="Drula E."/>
            <person name="Kohler A."/>
            <person name="Sanchez-Garcia M."/>
            <person name="Morin E."/>
            <person name="Andreopoulos B."/>
            <person name="Barry K.W."/>
            <person name="Bonito G."/>
            <person name="Buee M."/>
            <person name="Carver A."/>
            <person name="Chen C."/>
            <person name="Cichocki N."/>
            <person name="Clum A."/>
            <person name="Culley D."/>
            <person name="Crous P.W."/>
            <person name="Fauchery L."/>
            <person name="Girlanda M."/>
            <person name="Hayes R.D."/>
            <person name="Keri Z."/>
            <person name="LaButti K."/>
            <person name="Lipzen A."/>
            <person name="Lombard V."/>
            <person name="Magnuson J."/>
            <person name="Maillard F."/>
            <person name="Murat C."/>
            <person name="Nolan M."/>
            <person name="Ohm R.A."/>
            <person name="Pangilinan J."/>
            <person name="Pereira M.F."/>
            <person name="Perotto S."/>
            <person name="Peter M."/>
            <person name="Pfister S."/>
            <person name="Riley R."/>
            <person name="Sitrit Y."/>
            <person name="Stielow J.B."/>
            <person name="Szollosi G."/>
            <person name="Zifcakova L."/>
            <person name="Stursova M."/>
            <person name="Spatafora J.W."/>
            <person name="Tedersoo L."/>
            <person name="Vaario L.M."/>
            <person name="Yamada A."/>
            <person name="Yan M."/>
            <person name="Wang P."/>
            <person name="Xu J."/>
            <person name="Bruns T."/>
            <person name="Baldrian P."/>
            <person name="Vilgalys R."/>
            <person name="Dunand C."/>
            <person name="Henrissat B."/>
            <person name="Grigoriev I.V."/>
            <person name="Hibbett D."/>
            <person name="Nagy L.G."/>
            <person name="Martin F.M."/>
        </authorList>
    </citation>
    <scope>NUCLEOTIDE SEQUENCE</scope>
    <source>
        <strain evidence="1">P2</strain>
    </source>
</reference>
<name>A0ACB6ZQC2_THEGA</name>
<accession>A0ACB6ZQC2</accession>
<proteinExistence type="predicted"/>